<dbReference type="InterPro" id="IPR014408">
    <property type="entry name" value="dGMP_Pdiesterase_EAL/HD-GYP"/>
</dbReference>
<dbReference type="PANTHER" id="PTHR33525:SF4">
    <property type="entry name" value="CYCLIC DI-GMP PHOSPHODIESTERASE CDGJ"/>
    <property type="match status" value="1"/>
</dbReference>
<dbReference type="CDD" id="cd01948">
    <property type="entry name" value="EAL"/>
    <property type="match status" value="1"/>
</dbReference>
<dbReference type="OrthoDB" id="9804751at2"/>
<feature type="domain" description="EAL" evidence="1">
    <location>
        <begin position="1"/>
        <end position="211"/>
    </location>
</feature>
<dbReference type="SUPFAM" id="SSF109604">
    <property type="entry name" value="HD-domain/PDEase-like"/>
    <property type="match status" value="1"/>
</dbReference>
<dbReference type="Gene3D" id="1.10.3210.10">
    <property type="entry name" value="Hypothetical protein af1432"/>
    <property type="match status" value="1"/>
</dbReference>
<dbReference type="PANTHER" id="PTHR33525">
    <property type="match status" value="1"/>
</dbReference>
<accession>A0A1H8SLA6</accession>
<dbReference type="EMBL" id="FOEG01000003">
    <property type="protein sequence ID" value="SEO79729.1"/>
    <property type="molecule type" value="Genomic_DNA"/>
</dbReference>
<dbReference type="AlphaFoldDB" id="A0A1H8SLA6"/>
<evidence type="ECO:0000259" key="1">
    <source>
        <dbReference type="PROSITE" id="PS50883"/>
    </source>
</evidence>
<dbReference type="Pfam" id="PF08668">
    <property type="entry name" value="HDOD"/>
    <property type="match status" value="1"/>
</dbReference>
<reference evidence="3 4" key="1">
    <citation type="submission" date="2016-10" db="EMBL/GenBank/DDBJ databases">
        <authorList>
            <person name="de Groot N.N."/>
        </authorList>
    </citation>
    <scope>NUCLEOTIDE SEQUENCE [LARGE SCALE GENOMIC DNA]</scope>
    <source>
        <strain evidence="3 4">CGMCC 1.6291</strain>
    </source>
</reference>
<dbReference type="SUPFAM" id="SSF141868">
    <property type="entry name" value="EAL domain-like"/>
    <property type="match status" value="1"/>
</dbReference>
<dbReference type="STRING" id="406100.SAMN04488052_10367"/>
<dbReference type="InterPro" id="IPR035919">
    <property type="entry name" value="EAL_sf"/>
</dbReference>
<evidence type="ECO:0000259" key="2">
    <source>
        <dbReference type="PROSITE" id="PS51833"/>
    </source>
</evidence>
<dbReference type="InterPro" id="IPR001633">
    <property type="entry name" value="EAL_dom"/>
</dbReference>
<evidence type="ECO:0000313" key="3">
    <source>
        <dbReference type="EMBL" id="SEO79729.1"/>
    </source>
</evidence>
<dbReference type="Gene3D" id="3.20.20.450">
    <property type="entry name" value="EAL domain"/>
    <property type="match status" value="1"/>
</dbReference>
<dbReference type="InterPro" id="IPR052340">
    <property type="entry name" value="RNase_Y/CdgJ"/>
</dbReference>
<feature type="domain" description="HDOD" evidence="2">
    <location>
        <begin position="205"/>
        <end position="391"/>
    </location>
</feature>
<sequence length="416" mass="46037">MTNSANADDIMVGRQPIYDRKLNTWAYELLFRETDQNLANVTDGDRATSQVLYNAFVEIGIEAITGRKKAFVNLTTSFIHGHYPLPSTPDLLVLEVLEDVEPSERLHESIAGLKARGYQIALDDFIYSPNLAALVELADIVKIDITRLTRDELEAHVGMLSRPGLLLLAEKVETQEEYRLCSTLGFDLFQGYFFCKPNIVKGKKIANNRLSLLQLLAVLQSDDVSVDHLESLITQDVTLSYRLLRLINSPHFPVARDVDSVRNALMLLGPRNLRSWVSLLALSGVKDKPDELVRTASVRARMAETLGRETGDGPGAEAFFTAGLFSTLDALTDRPMAELVAELPLSKPLVDALLDRSGAVGRVLQLVIDYERGDWDRVQLNDGGVAARTLRDSYLEAVAWAEEMATALVEEPVDGA</sequence>
<dbReference type="PROSITE" id="PS51833">
    <property type="entry name" value="HDOD"/>
    <property type="match status" value="1"/>
</dbReference>
<protein>
    <submittedName>
        <fullName evidence="3">EAL and modified HD-GYP domain-containing signal transduction protein</fullName>
    </submittedName>
</protein>
<dbReference type="PROSITE" id="PS50883">
    <property type="entry name" value="EAL"/>
    <property type="match status" value="1"/>
</dbReference>
<dbReference type="Pfam" id="PF00563">
    <property type="entry name" value="EAL"/>
    <property type="match status" value="1"/>
</dbReference>
<dbReference type="InterPro" id="IPR013976">
    <property type="entry name" value="HDOD"/>
</dbReference>
<evidence type="ECO:0000313" key="4">
    <source>
        <dbReference type="Proteomes" id="UP000199657"/>
    </source>
</evidence>
<name>A0A1H8SLA6_9GAMM</name>
<dbReference type="Proteomes" id="UP000199657">
    <property type="component" value="Unassembled WGS sequence"/>
</dbReference>
<dbReference type="SMART" id="SM00052">
    <property type="entry name" value="EAL"/>
    <property type="match status" value="1"/>
</dbReference>
<dbReference type="RefSeq" id="WP_091642142.1">
    <property type="nucleotide sequence ID" value="NZ_FOEG01000003.1"/>
</dbReference>
<proteinExistence type="predicted"/>
<dbReference type="PIRSF" id="PIRSF003180">
    <property type="entry name" value="DiGMPpdiest_YuxH"/>
    <property type="match status" value="1"/>
</dbReference>
<organism evidence="3 4">
    <name type="scientific">Aquisalimonas asiatica</name>
    <dbReference type="NCBI Taxonomy" id="406100"/>
    <lineage>
        <taxon>Bacteria</taxon>
        <taxon>Pseudomonadati</taxon>
        <taxon>Pseudomonadota</taxon>
        <taxon>Gammaproteobacteria</taxon>
        <taxon>Chromatiales</taxon>
        <taxon>Ectothiorhodospiraceae</taxon>
        <taxon>Aquisalimonas</taxon>
    </lineage>
</organism>
<keyword evidence="4" id="KW-1185">Reference proteome</keyword>
<gene>
    <name evidence="3" type="ORF">SAMN04488052_10367</name>
</gene>